<dbReference type="GO" id="GO:0003677">
    <property type="term" value="F:DNA binding"/>
    <property type="evidence" value="ECO:0007669"/>
    <property type="project" value="InterPro"/>
</dbReference>
<organism evidence="2 3">
    <name type="scientific">Eilatimonas milleporae</name>
    <dbReference type="NCBI Taxonomy" id="911205"/>
    <lineage>
        <taxon>Bacteria</taxon>
        <taxon>Pseudomonadati</taxon>
        <taxon>Pseudomonadota</taxon>
        <taxon>Alphaproteobacteria</taxon>
        <taxon>Kordiimonadales</taxon>
        <taxon>Kordiimonadaceae</taxon>
        <taxon>Eilatimonas</taxon>
    </lineage>
</organism>
<sequence>MRFQINQLPRIPVYIREVREKNGETAQQLAEELGINYRSLLDIETGDRPCTVDLLSVIAARYRVDIVELLDNSIVGSAKKADTTTLTMEERNLVRAFRKCDPQVSSYMAGIMDKVASLSSVQEFIAIVEGMDSEDQMKMVDAVKAITTSFLRGEIESRHG</sequence>
<dbReference type="PROSITE" id="PS50943">
    <property type="entry name" value="HTH_CROC1"/>
    <property type="match status" value="1"/>
</dbReference>
<dbReference type="AlphaFoldDB" id="A0A3M0CQK2"/>
<dbReference type="InParanoid" id="A0A3M0CQK2"/>
<keyword evidence="3" id="KW-1185">Reference proteome</keyword>
<dbReference type="OrthoDB" id="9812960at2"/>
<name>A0A3M0CQK2_9PROT</name>
<comment type="caution">
    <text evidence="2">The sequence shown here is derived from an EMBL/GenBank/DDBJ whole genome shotgun (WGS) entry which is preliminary data.</text>
</comment>
<dbReference type="Gene3D" id="1.10.260.40">
    <property type="entry name" value="lambda repressor-like DNA-binding domains"/>
    <property type="match status" value="1"/>
</dbReference>
<dbReference type="CDD" id="cd00093">
    <property type="entry name" value="HTH_XRE"/>
    <property type="match status" value="1"/>
</dbReference>
<dbReference type="InterPro" id="IPR010982">
    <property type="entry name" value="Lambda_DNA-bd_dom_sf"/>
</dbReference>
<gene>
    <name evidence="2" type="ORF">BXY39_0298</name>
</gene>
<evidence type="ECO:0000259" key="1">
    <source>
        <dbReference type="PROSITE" id="PS50943"/>
    </source>
</evidence>
<dbReference type="SUPFAM" id="SSF47413">
    <property type="entry name" value="lambda repressor-like DNA-binding domains"/>
    <property type="match status" value="1"/>
</dbReference>
<protein>
    <submittedName>
        <fullName evidence="2">Helix-turn-helix protein</fullName>
    </submittedName>
</protein>
<evidence type="ECO:0000313" key="2">
    <source>
        <dbReference type="EMBL" id="RMB11814.1"/>
    </source>
</evidence>
<dbReference type="RefSeq" id="WP_121937053.1">
    <property type="nucleotide sequence ID" value="NZ_REFR01000009.1"/>
</dbReference>
<dbReference type="Pfam" id="PF01381">
    <property type="entry name" value="HTH_3"/>
    <property type="match status" value="1"/>
</dbReference>
<dbReference type="Proteomes" id="UP000271227">
    <property type="component" value="Unassembled WGS sequence"/>
</dbReference>
<dbReference type="SMART" id="SM00530">
    <property type="entry name" value="HTH_XRE"/>
    <property type="match status" value="1"/>
</dbReference>
<evidence type="ECO:0000313" key="3">
    <source>
        <dbReference type="Proteomes" id="UP000271227"/>
    </source>
</evidence>
<proteinExistence type="predicted"/>
<dbReference type="EMBL" id="REFR01000009">
    <property type="protein sequence ID" value="RMB11814.1"/>
    <property type="molecule type" value="Genomic_DNA"/>
</dbReference>
<accession>A0A3M0CQK2</accession>
<reference evidence="2 3" key="1">
    <citation type="submission" date="2018-10" db="EMBL/GenBank/DDBJ databases">
        <title>Genomic Encyclopedia of Archaeal and Bacterial Type Strains, Phase II (KMG-II): from individual species to whole genera.</title>
        <authorList>
            <person name="Goeker M."/>
        </authorList>
    </citation>
    <scope>NUCLEOTIDE SEQUENCE [LARGE SCALE GENOMIC DNA]</scope>
    <source>
        <strain evidence="2 3">DSM 25217</strain>
    </source>
</reference>
<dbReference type="InterPro" id="IPR001387">
    <property type="entry name" value="Cro/C1-type_HTH"/>
</dbReference>
<feature type="domain" description="HTH cro/C1-type" evidence="1">
    <location>
        <begin position="15"/>
        <end position="69"/>
    </location>
</feature>